<feature type="compositionally biased region" description="Basic and acidic residues" evidence="2">
    <location>
        <begin position="366"/>
        <end position="383"/>
    </location>
</feature>
<dbReference type="PROSITE" id="PS00973">
    <property type="entry name" value="USP_2"/>
    <property type="match status" value="1"/>
</dbReference>
<feature type="compositionally biased region" description="Basic and acidic residues" evidence="2">
    <location>
        <begin position="564"/>
        <end position="592"/>
    </location>
</feature>
<proteinExistence type="inferred from homology"/>
<dbReference type="PROSITE" id="PS50235">
    <property type="entry name" value="USP_3"/>
    <property type="match status" value="1"/>
</dbReference>
<dbReference type="GeneTree" id="ENSGT00940000157223"/>
<comment type="catalytic activity">
    <reaction evidence="1">
        <text>Thiol-dependent hydrolysis of ester, thioester, amide, peptide and isopeptide bonds formed by the C-terminal Gly of ubiquitin (a 76-residue protein attached to proteins as an intracellular targeting signal).</text>
        <dbReference type="EC" id="3.4.19.12"/>
    </reaction>
</comment>
<dbReference type="AlphaFoldDB" id="A0A3B3IB97"/>
<dbReference type="STRING" id="8090.ENSORLP00000041339"/>
<dbReference type="GO" id="GO:0016579">
    <property type="term" value="P:protein deubiquitination"/>
    <property type="evidence" value="ECO:0007669"/>
    <property type="project" value="InterPro"/>
</dbReference>
<feature type="compositionally biased region" description="Basic and acidic residues" evidence="2">
    <location>
        <begin position="456"/>
        <end position="485"/>
    </location>
</feature>
<dbReference type="PANTHER" id="PTHR24006:SF899">
    <property type="entry name" value="UBIQUITIN CARBOXYL-TERMINAL HYDROLASE"/>
    <property type="match status" value="1"/>
</dbReference>
<sequence length="730" mass="83098">MGRRKNKKRQIIDQPDSIDNRYHGLRNQGATCYLNSVLQVLFMTKDFRKAVISSSEPDMIDHHLTSLFENLQNNSANTYAITKQLGITRVHEQQDAAECLEKILHCTSFKASQIFKGELTHRSTCSKCRRVSEDSSLFWSLPLTLMDPEKHDYSVTEGIKSFLGESSISGDDLIYCEQCNAKTDSTSKCELKRHPQVLTLLLKRFKFDCSTMQYVKLKRRVQIPLILQVPRHGDQSQGYELYALVEHSGELRHGHYTATIRAQDDNRWYHFNDISVTAVRLKILLRFTTKKSISMNRRAEKRLIVTKKKNHNFVHFLCRHYSKKTFRMTLTEDTTTVDTSEMSKPEAEDKPCRDQDVKSSNNQETTMRRTTDNRNAPDNDRTKSPKKSKRGKRSGAKDNDLEPASPKVIKIEKAQTGSNFDHKQIVFDKKDEKEKPDQGLECNNCELSSSPAEQMEENRKRGEEQKITKRESAGLHSEGEGDTAEKNPNTGENLQPKEAQVPIENEVKEKEKSKEDERDHLFLERSDMSTFKDSTPTHSSDVKASVPKDNEEASPEEQCGADPQKMDEKSEEELRLDEKMTERSKGPYEGSDRTIGSDQISKIEDPGKATLNDLSSDRAEERTEQEKDAFKTEDEASASIQVTPDVDVLAANLTKLSLESPEPPGQSANDLRGKLQSSTETQSFDEKNDGALKKSEALNSGKRKGSMKKDKKGKYKQKHVIFQRGLVTTR</sequence>
<comment type="similarity">
    <text evidence="1">Belongs to the peptidase C19 family.</text>
</comment>
<dbReference type="InterPro" id="IPR018200">
    <property type="entry name" value="USP_CS"/>
</dbReference>
<reference evidence="4 5" key="1">
    <citation type="journal article" date="2007" name="Nature">
        <title>The medaka draft genome and insights into vertebrate genome evolution.</title>
        <authorList>
            <person name="Kasahara M."/>
            <person name="Naruse K."/>
            <person name="Sasaki S."/>
            <person name="Nakatani Y."/>
            <person name="Qu W."/>
            <person name="Ahsan B."/>
            <person name="Yamada T."/>
            <person name="Nagayasu Y."/>
            <person name="Doi K."/>
            <person name="Kasai Y."/>
            <person name="Jindo T."/>
            <person name="Kobayashi D."/>
            <person name="Shimada A."/>
            <person name="Toyoda A."/>
            <person name="Kuroki Y."/>
            <person name="Fujiyama A."/>
            <person name="Sasaki T."/>
            <person name="Shimizu A."/>
            <person name="Asakawa S."/>
            <person name="Shimizu N."/>
            <person name="Hashimoto S."/>
            <person name="Yang J."/>
            <person name="Lee Y."/>
            <person name="Matsushima K."/>
            <person name="Sugano S."/>
            <person name="Sakaizumi M."/>
            <person name="Narita T."/>
            <person name="Ohishi K."/>
            <person name="Haga S."/>
            <person name="Ohta F."/>
            <person name="Nomoto H."/>
            <person name="Nogata K."/>
            <person name="Morishita T."/>
            <person name="Endo T."/>
            <person name="Shin-I T."/>
            <person name="Takeda H."/>
            <person name="Morishita S."/>
            <person name="Kohara Y."/>
        </authorList>
    </citation>
    <scope>NUCLEOTIDE SEQUENCE [LARGE SCALE GENOMIC DNA]</scope>
    <source>
        <strain evidence="4 5">Hd-rR</strain>
    </source>
</reference>
<feature type="compositionally biased region" description="Basic and acidic residues" evidence="2">
    <location>
        <begin position="615"/>
        <end position="634"/>
    </location>
</feature>
<dbReference type="Bgee" id="ENSORLG00000024441">
    <property type="expression patterns" value="Expressed in pharyngeal gill and 10 other cell types or tissues"/>
</dbReference>
<evidence type="ECO:0000256" key="1">
    <source>
        <dbReference type="RuleBase" id="RU366025"/>
    </source>
</evidence>
<evidence type="ECO:0000313" key="5">
    <source>
        <dbReference type="Proteomes" id="UP000001038"/>
    </source>
</evidence>
<keyword evidence="5" id="KW-1185">Reference proteome</keyword>
<evidence type="ECO:0000313" key="4">
    <source>
        <dbReference type="Ensembl" id="ENSORLP00000041339.1"/>
    </source>
</evidence>
<dbReference type="CDD" id="cd02257">
    <property type="entry name" value="Peptidase_C19"/>
    <property type="match status" value="1"/>
</dbReference>
<protein>
    <recommendedName>
        <fullName evidence="1">Ubiquitin carboxyl-terminal hydrolase</fullName>
        <ecNumber evidence="1">3.4.19.12</ecNumber>
    </recommendedName>
</protein>
<organism evidence="4 5">
    <name type="scientific">Oryzias latipes</name>
    <name type="common">Japanese rice fish</name>
    <name type="synonym">Japanese killifish</name>
    <dbReference type="NCBI Taxonomy" id="8090"/>
    <lineage>
        <taxon>Eukaryota</taxon>
        <taxon>Metazoa</taxon>
        <taxon>Chordata</taxon>
        <taxon>Craniata</taxon>
        <taxon>Vertebrata</taxon>
        <taxon>Euteleostomi</taxon>
        <taxon>Actinopterygii</taxon>
        <taxon>Neopterygii</taxon>
        <taxon>Teleostei</taxon>
        <taxon>Neoteleostei</taxon>
        <taxon>Acanthomorphata</taxon>
        <taxon>Ovalentaria</taxon>
        <taxon>Atherinomorphae</taxon>
        <taxon>Beloniformes</taxon>
        <taxon>Adrianichthyidae</taxon>
        <taxon>Oryziinae</taxon>
        <taxon>Oryzias</taxon>
    </lineage>
</organism>
<feature type="compositionally biased region" description="Basic and acidic residues" evidence="2">
    <location>
        <begin position="684"/>
        <end position="696"/>
    </location>
</feature>
<dbReference type="Pfam" id="PF00443">
    <property type="entry name" value="UCH"/>
    <property type="match status" value="1"/>
</dbReference>
<reference evidence="4" key="2">
    <citation type="submission" date="2025-08" db="UniProtKB">
        <authorList>
            <consortium name="Ensembl"/>
        </authorList>
    </citation>
    <scope>IDENTIFICATION</scope>
    <source>
        <strain evidence="4">Hd-rR</strain>
    </source>
</reference>
<dbReference type="Ensembl" id="ENSORLT00000032822.1">
    <property type="protein sequence ID" value="ENSORLP00000041339.1"/>
    <property type="gene ID" value="ENSORLG00000024441.1"/>
</dbReference>
<name>A0A3B3IB97_ORYLA</name>
<feature type="compositionally biased region" description="Basic residues" evidence="2">
    <location>
        <begin position="701"/>
        <end position="721"/>
    </location>
</feature>
<evidence type="ECO:0000259" key="3">
    <source>
        <dbReference type="PROSITE" id="PS50235"/>
    </source>
</evidence>
<dbReference type="InterPro" id="IPR028889">
    <property type="entry name" value="USP"/>
</dbReference>
<gene>
    <name evidence="4" type="primary">LOC105356428</name>
</gene>
<feature type="region of interest" description="Disordered" evidence="2">
    <location>
        <begin position="334"/>
        <end position="730"/>
    </location>
</feature>
<feature type="domain" description="USP" evidence="3">
    <location>
        <begin position="23"/>
        <end position="298"/>
    </location>
</feature>
<dbReference type="InterPro" id="IPR050164">
    <property type="entry name" value="Peptidase_C19"/>
</dbReference>
<dbReference type="PROSITE" id="PS00972">
    <property type="entry name" value="USP_1"/>
    <property type="match status" value="1"/>
</dbReference>
<keyword evidence="1" id="KW-0788">Thiol protease</keyword>
<keyword evidence="1" id="KW-0833">Ubl conjugation pathway</keyword>
<dbReference type="InParanoid" id="A0A3B3IB97"/>
<feature type="compositionally biased region" description="Basic and acidic residues" evidence="2">
    <location>
        <begin position="505"/>
        <end position="527"/>
    </location>
</feature>
<feature type="compositionally biased region" description="Basic residues" evidence="2">
    <location>
        <begin position="384"/>
        <end position="394"/>
    </location>
</feature>
<keyword evidence="1" id="KW-0645">Protease</keyword>
<dbReference type="PANTHER" id="PTHR24006">
    <property type="entry name" value="UBIQUITIN CARBOXYL-TERMINAL HYDROLASE"/>
    <property type="match status" value="1"/>
</dbReference>
<evidence type="ECO:0000256" key="2">
    <source>
        <dbReference type="SAM" id="MobiDB-lite"/>
    </source>
</evidence>
<dbReference type="Gene3D" id="3.90.70.10">
    <property type="entry name" value="Cysteine proteinases"/>
    <property type="match status" value="1"/>
</dbReference>
<dbReference type="GO" id="GO:0006508">
    <property type="term" value="P:proteolysis"/>
    <property type="evidence" value="ECO:0007669"/>
    <property type="project" value="UniProtKB-KW"/>
</dbReference>
<feature type="compositionally biased region" description="Basic and acidic residues" evidence="2">
    <location>
        <begin position="420"/>
        <end position="438"/>
    </location>
</feature>
<feature type="compositionally biased region" description="Basic and acidic residues" evidence="2">
    <location>
        <begin position="341"/>
        <end position="357"/>
    </location>
</feature>
<feature type="compositionally biased region" description="Polar residues" evidence="2">
    <location>
        <begin position="528"/>
        <end position="539"/>
    </location>
</feature>
<dbReference type="Proteomes" id="UP000001038">
    <property type="component" value="Chromosome 18"/>
</dbReference>
<keyword evidence="1" id="KW-0378">Hydrolase</keyword>
<dbReference type="GO" id="GO:0004843">
    <property type="term" value="F:cysteine-type deubiquitinase activity"/>
    <property type="evidence" value="ECO:0007669"/>
    <property type="project" value="UniProtKB-UniRule"/>
</dbReference>
<dbReference type="EC" id="3.4.19.12" evidence="1"/>
<dbReference type="InterPro" id="IPR038765">
    <property type="entry name" value="Papain-like_cys_pep_sf"/>
</dbReference>
<dbReference type="InterPro" id="IPR001394">
    <property type="entry name" value="Peptidase_C19_UCH"/>
</dbReference>
<reference evidence="4" key="3">
    <citation type="submission" date="2025-09" db="UniProtKB">
        <authorList>
            <consortium name="Ensembl"/>
        </authorList>
    </citation>
    <scope>IDENTIFICATION</scope>
    <source>
        <strain evidence="4">Hd-rR</strain>
    </source>
</reference>
<dbReference type="SUPFAM" id="SSF54001">
    <property type="entry name" value="Cysteine proteinases"/>
    <property type="match status" value="1"/>
</dbReference>
<accession>A0A3B3IB97</accession>